<dbReference type="EC" id="1.17.99.6" evidence="10"/>
<evidence type="ECO:0000256" key="8">
    <source>
        <dbReference type="ARBA" id="ARBA00023014"/>
    </source>
</evidence>
<keyword evidence="2" id="KW-0963">Cytoplasm</keyword>
<evidence type="ECO:0000256" key="2">
    <source>
        <dbReference type="ARBA" id="ARBA00022490"/>
    </source>
</evidence>
<dbReference type="InterPro" id="IPR017896">
    <property type="entry name" value="4Fe4S_Fe-S-bd"/>
</dbReference>
<evidence type="ECO:0000259" key="9">
    <source>
        <dbReference type="PROSITE" id="PS51379"/>
    </source>
</evidence>
<dbReference type="SUPFAM" id="SSF46548">
    <property type="entry name" value="alpha-helical ferredoxin"/>
    <property type="match status" value="1"/>
</dbReference>
<evidence type="ECO:0000256" key="4">
    <source>
        <dbReference type="ARBA" id="ARBA00022723"/>
    </source>
</evidence>
<dbReference type="GO" id="GO:0051539">
    <property type="term" value="F:4 iron, 4 sulfur cluster binding"/>
    <property type="evidence" value="ECO:0007669"/>
    <property type="project" value="UniProtKB-KW"/>
</dbReference>
<dbReference type="Proteomes" id="UP000298009">
    <property type="component" value="Unassembled WGS sequence"/>
</dbReference>
<dbReference type="GO" id="GO:0008616">
    <property type="term" value="P:tRNA queuosine(34) biosynthetic process"/>
    <property type="evidence" value="ECO:0007669"/>
    <property type="project" value="UniProtKB-KW"/>
</dbReference>
<dbReference type="InterPro" id="IPR013542">
    <property type="entry name" value="QueG_DUF1730"/>
</dbReference>
<evidence type="ECO:0000313" key="10">
    <source>
        <dbReference type="EMBL" id="TGK79096.1"/>
    </source>
</evidence>
<dbReference type="OrthoDB" id="9784571at2"/>
<dbReference type="PROSITE" id="PS51379">
    <property type="entry name" value="4FE4S_FER_2"/>
    <property type="match status" value="1"/>
</dbReference>
<feature type="domain" description="4Fe-4S ferredoxin-type" evidence="9">
    <location>
        <begin position="184"/>
        <end position="214"/>
    </location>
</feature>
<sequence>MTNPVYQIRSQIKTICEKEGFSLVGFAEAKIPNADREHLDQWIQEERFGNMDWFAKDHAVGIRNDFQNLGLAPRSVICLGFVYRSSEGETILSQMESKVSRYALGSDYHLILKEKGNRILKILREKFPGFKFRQSVDSLPIAEKILTKESGIVWQGKNTNLIHPKLGSYFFLSTILTDLDLGGPEPEEIITDHCGSCRKCLDVCPTGALEEYQIDARKCISYLTIEDRSETEATESFLKWERKGWVYGCDLCQEVCPWNANVAKRNKVETTEPEFLPRSFWTDPEFLEKKSLTKEEFNEYFKDSPIERIGFEIWNRNLQQREKKESN</sequence>
<dbReference type="InterPro" id="IPR017900">
    <property type="entry name" value="4Fe4S_Fe_S_CS"/>
</dbReference>
<keyword evidence="8" id="KW-0411">Iron-sulfur</keyword>
<evidence type="ECO:0000313" key="11">
    <source>
        <dbReference type="Proteomes" id="UP000298009"/>
    </source>
</evidence>
<dbReference type="PROSITE" id="PS00198">
    <property type="entry name" value="4FE4S_FER_1"/>
    <property type="match status" value="1"/>
</dbReference>
<evidence type="ECO:0000256" key="1">
    <source>
        <dbReference type="ARBA" id="ARBA00022485"/>
    </source>
</evidence>
<protein>
    <submittedName>
        <fullName evidence="10">tRNA epoxyqueuosine(34) reductase QueG</fullName>
        <ecNumber evidence="10">1.17.99.6</ecNumber>
    </submittedName>
</protein>
<proteinExistence type="predicted"/>
<dbReference type="PANTHER" id="PTHR30002">
    <property type="entry name" value="EPOXYQUEUOSINE REDUCTASE"/>
    <property type="match status" value="1"/>
</dbReference>
<dbReference type="GO" id="GO:0046872">
    <property type="term" value="F:metal ion binding"/>
    <property type="evidence" value="ECO:0007669"/>
    <property type="project" value="UniProtKB-KW"/>
</dbReference>
<dbReference type="GO" id="GO:0052693">
    <property type="term" value="F:epoxyqueuosine reductase activity"/>
    <property type="evidence" value="ECO:0007669"/>
    <property type="project" value="UniProtKB-EC"/>
</dbReference>
<evidence type="ECO:0000256" key="5">
    <source>
        <dbReference type="ARBA" id="ARBA00022785"/>
    </source>
</evidence>
<dbReference type="Gene3D" id="3.30.70.20">
    <property type="match status" value="1"/>
</dbReference>
<name>A0A4R9I1L7_9LEPT</name>
<organism evidence="10 11">
    <name type="scientific">Leptospira noumeaensis</name>
    <dbReference type="NCBI Taxonomy" id="2484964"/>
    <lineage>
        <taxon>Bacteria</taxon>
        <taxon>Pseudomonadati</taxon>
        <taxon>Spirochaetota</taxon>
        <taxon>Spirochaetia</taxon>
        <taxon>Leptospirales</taxon>
        <taxon>Leptospiraceae</taxon>
        <taxon>Leptospira</taxon>
    </lineage>
</organism>
<keyword evidence="5" id="KW-0671">Queuosine biosynthesis</keyword>
<evidence type="ECO:0000256" key="3">
    <source>
        <dbReference type="ARBA" id="ARBA00022694"/>
    </source>
</evidence>
<dbReference type="RefSeq" id="WP_135602670.1">
    <property type="nucleotide sequence ID" value="NZ_RQFK01000028.1"/>
</dbReference>
<dbReference type="InterPro" id="IPR004453">
    <property type="entry name" value="QueG"/>
</dbReference>
<keyword evidence="6 10" id="KW-0560">Oxidoreductase</keyword>
<reference evidence="10" key="1">
    <citation type="journal article" date="2019" name="PLoS Negl. Trop. Dis.">
        <title>Revisiting the worldwide diversity of Leptospira species in the environment.</title>
        <authorList>
            <person name="Vincent A.T."/>
            <person name="Schiettekatte O."/>
            <person name="Bourhy P."/>
            <person name="Veyrier F.J."/>
            <person name="Picardeau M."/>
        </authorList>
    </citation>
    <scope>NUCLEOTIDE SEQUENCE [LARGE SCALE GENOMIC DNA]</scope>
    <source>
        <strain evidence="10">201800287</strain>
    </source>
</reference>
<keyword evidence="7" id="KW-0408">Iron</keyword>
<keyword evidence="11" id="KW-1185">Reference proteome</keyword>
<dbReference type="EMBL" id="RQFK01000028">
    <property type="protein sequence ID" value="TGK79096.1"/>
    <property type="molecule type" value="Genomic_DNA"/>
</dbReference>
<dbReference type="Pfam" id="PF13484">
    <property type="entry name" value="Fer4_16"/>
    <property type="match status" value="1"/>
</dbReference>
<evidence type="ECO:0000256" key="7">
    <source>
        <dbReference type="ARBA" id="ARBA00023004"/>
    </source>
</evidence>
<keyword evidence="4" id="KW-0479">Metal-binding</keyword>
<keyword evidence="1" id="KW-0004">4Fe-4S</keyword>
<comment type="caution">
    <text evidence="10">The sequence shown here is derived from an EMBL/GenBank/DDBJ whole genome shotgun (WGS) entry which is preliminary data.</text>
</comment>
<keyword evidence="3" id="KW-0819">tRNA processing</keyword>
<dbReference type="Pfam" id="PF08331">
    <property type="entry name" value="QueG_DUF1730"/>
    <property type="match status" value="1"/>
</dbReference>
<evidence type="ECO:0000256" key="6">
    <source>
        <dbReference type="ARBA" id="ARBA00023002"/>
    </source>
</evidence>
<gene>
    <name evidence="10" type="primary">queG</name>
    <name evidence="10" type="ORF">EHQ24_16240</name>
</gene>
<dbReference type="NCBIfam" id="TIGR00276">
    <property type="entry name" value="tRNA epoxyqueuosine(34) reductase QueG"/>
    <property type="match status" value="1"/>
</dbReference>
<dbReference type="AlphaFoldDB" id="A0A4R9I1L7"/>
<dbReference type="PANTHER" id="PTHR30002:SF4">
    <property type="entry name" value="EPOXYQUEUOSINE REDUCTASE"/>
    <property type="match status" value="1"/>
</dbReference>
<accession>A0A4R9I1L7</accession>